<evidence type="ECO:0000313" key="2">
    <source>
        <dbReference type="Proteomes" id="UP000015102"/>
    </source>
</evidence>
<accession>T1GDN0</accession>
<keyword evidence="2" id="KW-1185">Reference proteome</keyword>
<dbReference type="EMBL" id="CAQQ02157136">
    <property type="status" value="NOT_ANNOTATED_CDS"/>
    <property type="molecule type" value="Genomic_DNA"/>
</dbReference>
<protein>
    <submittedName>
        <fullName evidence="1">Uncharacterized protein</fullName>
    </submittedName>
</protein>
<dbReference type="Proteomes" id="UP000015102">
    <property type="component" value="Unassembled WGS sequence"/>
</dbReference>
<dbReference type="HOGENOM" id="CLU_2690660_0_0_1"/>
<name>T1GDN0_MEGSC</name>
<dbReference type="EnsemblMetazoa" id="MESCA001419-RA">
    <property type="protein sequence ID" value="MESCA001419-PA"/>
    <property type="gene ID" value="MESCA001419"/>
</dbReference>
<reference evidence="2" key="1">
    <citation type="submission" date="2013-02" db="EMBL/GenBank/DDBJ databases">
        <authorList>
            <person name="Hughes D."/>
        </authorList>
    </citation>
    <scope>NUCLEOTIDE SEQUENCE</scope>
    <source>
        <strain>Durham</strain>
        <strain evidence="2">NC isolate 2 -- Noor lab</strain>
    </source>
</reference>
<dbReference type="AlphaFoldDB" id="T1GDN0"/>
<dbReference type="EMBL" id="CAQQ02157137">
    <property type="status" value="NOT_ANNOTATED_CDS"/>
    <property type="molecule type" value="Genomic_DNA"/>
</dbReference>
<reference evidence="1" key="2">
    <citation type="submission" date="2015-06" db="UniProtKB">
        <authorList>
            <consortium name="EnsemblMetazoa"/>
        </authorList>
    </citation>
    <scope>IDENTIFICATION</scope>
</reference>
<dbReference type="EMBL" id="CAQQ02157138">
    <property type="status" value="NOT_ANNOTATED_CDS"/>
    <property type="molecule type" value="Genomic_DNA"/>
</dbReference>
<evidence type="ECO:0000313" key="1">
    <source>
        <dbReference type="EnsemblMetazoa" id="MESCA001419-PA"/>
    </source>
</evidence>
<proteinExistence type="predicted"/>
<organism evidence="1 2">
    <name type="scientific">Megaselia scalaris</name>
    <name type="common">Humpbacked fly</name>
    <name type="synonym">Phora scalaris</name>
    <dbReference type="NCBI Taxonomy" id="36166"/>
    <lineage>
        <taxon>Eukaryota</taxon>
        <taxon>Metazoa</taxon>
        <taxon>Ecdysozoa</taxon>
        <taxon>Arthropoda</taxon>
        <taxon>Hexapoda</taxon>
        <taxon>Insecta</taxon>
        <taxon>Pterygota</taxon>
        <taxon>Neoptera</taxon>
        <taxon>Endopterygota</taxon>
        <taxon>Diptera</taxon>
        <taxon>Brachycera</taxon>
        <taxon>Muscomorpha</taxon>
        <taxon>Platypezoidea</taxon>
        <taxon>Phoridae</taxon>
        <taxon>Megaseliini</taxon>
        <taxon>Megaselia</taxon>
    </lineage>
</organism>
<sequence>MVDNYIAYIVRTCLLGILAYDDGRLPSIIHGFNKRLVRSFRTTPWIYSPLTFPANRSDVSIVFQQQQTLTSRLL</sequence>